<sequence length="205" mass="22447">MARPREFDEAAVLDASVKQFRVHGFAYTTTEQLCDAAGLRRSSLYNAFKSKEELFVRSLERHTSLALEEQQVVLTSGNLSGFERLEALFGLVLDDEELARIEGHAAGCMIVASRMAPMISSKEPRIQRLLDSYMSRQLSLVTQAVTAGCCDGSLRVDLSAKDAALMIVSAILGLRVMAQSGVNVIDLRKAAALHIDGMRARTLTQ</sequence>
<dbReference type="Gene3D" id="1.10.357.10">
    <property type="entry name" value="Tetracycline Repressor, domain 2"/>
    <property type="match status" value="1"/>
</dbReference>
<dbReference type="InterPro" id="IPR009057">
    <property type="entry name" value="Homeodomain-like_sf"/>
</dbReference>
<keyword evidence="2 4" id="KW-0238">DNA-binding</keyword>
<gene>
    <name evidence="6" type="ORF">E4L95_14575</name>
</gene>
<dbReference type="RefSeq" id="WP_135818219.1">
    <property type="nucleotide sequence ID" value="NZ_SRPG01000152.1"/>
</dbReference>
<dbReference type="Gene3D" id="1.10.10.60">
    <property type="entry name" value="Homeodomain-like"/>
    <property type="match status" value="1"/>
</dbReference>
<dbReference type="PANTHER" id="PTHR47506">
    <property type="entry name" value="TRANSCRIPTIONAL REGULATORY PROTEIN"/>
    <property type="match status" value="1"/>
</dbReference>
<comment type="caution">
    <text evidence="6">The sequence shown here is derived from an EMBL/GenBank/DDBJ whole genome shotgun (WGS) entry which is preliminary data.</text>
</comment>
<dbReference type="InterPro" id="IPR036271">
    <property type="entry name" value="Tet_transcr_reg_TetR-rel_C_sf"/>
</dbReference>
<feature type="domain" description="HTH tetR-type" evidence="5">
    <location>
        <begin position="6"/>
        <end position="66"/>
    </location>
</feature>
<name>A0A4Z1BTL1_9RHOB</name>
<dbReference type="GO" id="GO:0003677">
    <property type="term" value="F:DNA binding"/>
    <property type="evidence" value="ECO:0007669"/>
    <property type="project" value="UniProtKB-UniRule"/>
</dbReference>
<dbReference type="PROSITE" id="PS50977">
    <property type="entry name" value="HTH_TETR_2"/>
    <property type="match status" value="1"/>
</dbReference>
<evidence type="ECO:0000313" key="7">
    <source>
        <dbReference type="Proteomes" id="UP000297972"/>
    </source>
</evidence>
<keyword evidence="7" id="KW-1185">Reference proteome</keyword>
<evidence type="ECO:0000256" key="4">
    <source>
        <dbReference type="PROSITE-ProRule" id="PRU00335"/>
    </source>
</evidence>
<proteinExistence type="predicted"/>
<feature type="DNA-binding region" description="H-T-H motif" evidence="4">
    <location>
        <begin position="29"/>
        <end position="48"/>
    </location>
</feature>
<dbReference type="SUPFAM" id="SSF48498">
    <property type="entry name" value="Tetracyclin repressor-like, C-terminal domain"/>
    <property type="match status" value="1"/>
</dbReference>
<evidence type="ECO:0000256" key="3">
    <source>
        <dbReference type="ARBA" id="ARBA00023163"/>
    </source>
</evidence>
<dbReference type="Pfam" id="PF00440">
    <property type="entry name" value="TetR_N"/>
    <property type="match status" value="1"/>
</dbReference>
<evidence type="ECO:0000259" key="5">
    <source>
        <dbReference type="PROSITE" id="PS50977"/>
    </source>
</evidence>
<accession>A0A4Z1BTL1</accession>
<evidence type="ECO:0000256" key="1">
    <source>
        <dbReference type="ARBA" id="ARBA00023015"/>
    </source>
</evidence>
<dbReference type="OrthoDB" id="9779746at2"/>
<dbReference type="EMBL" id="SRPG01000152">
    <property type="protein sequence ID" value="TGN55953.1"/>
    <property type="molecule type" value="Genomic_DNA"/>
</dbReference>
<dbReference type="InterPro" id="IPR001647">
    <property type="entry name" value="HTH_TetR"/>
</dbReference>
<reference evidence="6 7" key="1">
    <citation type="submission" date="2019-03" db="EMBL/GenBank/DDBJ databases">
        <authorList>
            <person name="Li J."/>
        </authorList>
    </citation>
    <scope>NUCLEOTIDE SEQUENCE [LARGE SCALE GENOMIC DNA]</scope>
    <source>
        <strain evidence="6 7">3058</strain>
    </source>
</reference>
<dbReference type="AlphaFoldDB" id="A0A4Z1BTL1"/>
<evidence type="ECO:0000313" key="6">
    <source>
        <dbReference type="EMBL" id="TGN55953.1"/>
    </source>
</evidence>
<organism evidence="6 7">
    <name type="scientific">Paracoccus liaowanqingii</name>
    <dbReference type="NCBI Taxonomy" id="2560053"/>
    <lineage>
        <taxon>Bacteria</taxon>
        <taxon>Pseudomonadati</taxon>
        <taxon>Pseudomonadota</taxon>
        <taxon>Alphaproteobacteria</taxon>
        <taxon>Rhodobacterales</taxon>
        <taxon>Paracoccaceae</taxon>
        <taxon>Paracoccus</taxon>
    </lineage>
</organism>
<keyword evidence="3" id="KW-0804">Transcription</keyword>
<dbReference type="Proteomes" id="UP000297972">
    <property type="component" value="Unassembled WGS sequence"/>
</dbReference>
<protein>
    <submittedName>
        <fullName evidence="6">TetR/AcrR family transcriptional regulator</fullName>
    </submittedName>
</protein>
<evidence type="ECO:0000256" key="2">
    <source>
        <dbReference type="ARBA" id="ARBA00023125"/>
    </source>
</evidence>
<dbReference type="SUPFAM" id="SSF46689">
    <property type="entry name" value="Homeodomain-like"/>
    <property type="match status" value="1"/>
</dbReference>
<keyword evidence="1" id="KW-0805">Transcription regulation</keyword>
<dbReference type="PRINTS" id="PR00455">
    <property type="entry name" value="HTHTETR"/>
</dbReference>
<dbReference type="PANTHER" id="PTHR47506:SF1">
    <property type="entry name" value="HTH-TYPE TRANSCRIPTIONAL REGULATOR YJDC"/>
    <property type="match status" value="1"/>
</dbReference>